<sequence length="502" mass="58116">MIGYWRDDIKTREVIDECGWYRTGQGYMKIIGRIKDIIVRAGENIYPQEVEDVLDKNPAILKAYICGVPDDRMGEEVCAWIKLNDNPGDKLNDQEVKQYCKQRMAKYKVPRYIMFVGQFPCTPAGKVKKYSMREQSCLMLGLTDVNNNLEHFVVNTYNKSREPRDFYGKRVLVVGVGSSGTDIAVEVSNVCNIVKNLFSICYTLVNKVYLSSRSGCWLYKRVGPYGLPLDIFGFRRYLAWMFDGPAYPLLCWASQLYLNPIFNPKLYGLQSTHKVFSHNNTAVNDDLPKRIITGAVRVKPDVQEFTENGVIFSGESREYECDVVVFGTGYELSYPFLSQDILPINNPDFRLYKHMFSPNGKHSHTLALIGIVSSVGPYLPVFELQCRYFAQLMTNKIRLPSDKEMSKEINCRKEWVKKYYPGYEKYGRQVRHVQYMDELAVCVGCKPKLMKYLFTDPKLWWHLFFGPCVPYHYRLNGPNCWPEARETILTVMDRIKAPFKNA</sequence>
<evidence type="ECO:0000256" key="1">
    <source>
        <dbReference type="ARBA" id="ARBA00001974"/>
    </source>
</evidence>
<dbReference type="FunFam" id="3.30.300.30:FF:000008">
    <property type="entry name" value="2,3-dihydroxybenzoate-AMP ligase"/>
    <property type="match status" value="1"/>
</dbReference>
<dbReference type="GO" id="GO:0050660">
    <property type="term" value="F:flavin adenine dinucleotide binding"/>
    <property type="evidence" value="ECO:0007669"/>
    <property type="project" value="InterPro"/>
</dbReference>
<accession>A0A7R9M3A1</accession>
<reference evidence="11" key="1">
    <citation type="submission" date="2020-11" db="EMBL/GenBank/DDBJ databases">
        <authorList>
            <person name="Tran Van P."/>
        </authorList>
    </citation>
    <scope>NUCLEOTIDE SEQUENCE</scope>
</reference>
<dbReference type="InterPro" id="IPR000960">
    <property type="entry name" value="Flavin_mOase"/>
</dbReference>
<dbReference type="FunFam" id="3.50.50.60:FF:000023">
    <property type="entry name" value="Dimethylaniline monooxygenase [N-oxide-forming]"/>
    <property type="match status" value="1"/>
</dbReference>
<dbReference type="Proteomes" id="UP000728032">
    <property type="component" value="Unassembled WGS sequence"/>
</dbReference>
<proteinExistence type="inferred from homology"/>
<keyword evidence="12" id="KW-1185">Reference proteome</keyword>
<dbReference type="SUPFAM" id="SSF51905">
    <property type="entry name" value="FAD/NAD(P)-binding domain"/>
    <property type="match status" value="2"/>
</dbReference>
<dbReference type="EMBL" id="OC920708">
    <property type="protein sequence ID" value="CAD7652732.1"/>
    <property type="molecule type" value="Genomic_DNA"/>
</dbReference>
<dbReference type="EMBL" id="CAJPVJ010005883">
    <property type="protein sequence ID" value="CAG2169919.1"/>
    <property type="molecule type" value="Genomic_DNA"/>
</dbReference>
<dbReference type="InterPro" id="IPR025110">
    <property type="entry name" value="AMP-bd_C"/>
</dbReference>
<dbReference type="Gene3D" id="3.50.50.60">
    <property type="entry name" value="FAD/NAD(P)-binding domain"/>
    <property type="match status" value="3"/>
</dbReference>
<comment type="similarity">
    <text evidence="2">Belongs to the ATP-dependent AMP-binding enzyme family.</text>
</comment>
<name>A0A7R9M3A1_9ACAR</name>
<dbReference type="AlphaFoldDB" id="A0A7R9M3A1"/>
<evidence type="ECO:0000256" key="2">
    <source>
        <dbReference type="ARBA" id="ARBA00006432"/>
    </source>
</evidence>
<organism evidence="11">
    <name type="scientific">Oppiella nova</name>
    <dbReference type="NCBI Taxonomy" id="334625"/>
    <lineage>
        <taxon>Eukaryota</taxon>
        <taxon>Metazoa</taxon>
        <taxon>Ecdysozoa</taxon>
        <taxon>Arthropoda</taxon>
        <taxon>Chelicerata</taxon>
        <taxon>Arachnida</taxon>
        <taxon>Acari</taxon>
        <taxon>Acariformes</taxon>
        <taxon>Sarcoptiformes</taxon>
        <taxon>Oribatida</taxon>
        <taxon>Brachypylina</taxon>
        <taxon>Oppioidea</taxon>
        <taxon>Oppiidae</taxon>
        <taxon>Oppiella</taxon>
    </lineage>
</organism>
<evidence type="ECO:0000256" key="8">
    <source>
        <dbReference type="ARBA" id="ARBA00023002"/>
    </source>
</evidence>
<dbReference type="SUPFAM" id="SSF56801">
    <property type="entry name" value="Acetyl-CoA synthetase-like"/>
    <property type="match status" value="1"/>
</dbReference>
<gene>
    <name evidence="11" type="ORF">ONB1V03_LOCUS9392</name>
</gene>
<dbReference type="Gene3D" id="3.40.50.12780">
    <property type="entry name" value="N-terminal domain of ligase-like"/>
    <property type="match status" value="1"/>
</dbReference>
<dbReference type="OrthoDB" id="10253115at2759"/>
<dbReference type="InterPro" id="IPR045851">
    <property type="entry name" value="AMP-bd_C_sf"/>
</dbReference>
<dbReference type="GO" id="GO:0016874">
    <property type="term" value="F:ligase activity"/>
    <property type="evidence" value="ECO:0007669"/>
    <property type="project" value="UniProtKB-KW"/>
</dbReference>
<evidence type="ECO:0000256" key="9">
    <source>
        <dbReference type="RuleBase" id="RU361177"/>
    </source>
</evidence>
<dbReference type="Pfam" id="PF00743">
    <property type="entry name" value="FMO-like"/>
    <property type="match status" value="1"/>
</dbReference>
<dbReference type="InterPro" id="IPR036188">
    <property type="entry name" value="FAD/NAD-bd_sf"/>
</dbReference>
<dbReference type="Gene3D" id="3.30.300.30">
    <property type="match status" value="1"/>
</dbReference>
<keyword evidence="6 9" id="KW-0274">FAD</keyword>
<dbReference type="InterPro" id="IPR020946">
    <property type="entry name" value="Flavin_mOase-like"/>
</dbReference>
<evidence type="ECO:0000313" key="11">
    <source>
        <dbReference type="EMBL" id="CAD7652732.1"/>
    </source>
</evidence>
<dbReference type="PANTHER" id="PTHR23023">
    <property type="entry name" value="DIMETHYLANILINE MONOOXYGENASE"/>
    <property type="match status" value="1"/>
</dbReference>
<keyword evidence="7" id="KW-0521">NADP</keyword>
<evidence type="ECO:0000313" key="12">
    <source>
        <dbReference type="Proteomes" id="UP000728032"/>
    </source>
</evidence>
<dbReference type="GO" id="GO:0004499">
    <property type="term" value="F:N,N-dimethylaniline monooxygenase activity"/>
    <property type="evidence" value="ECO:0007669"/>
    <property type="project" value="InterPro"/>
</dbReference>
<dbReference type="InterPro" id="IPR050346">
    <property type="entry name" value="FMO-like"/>
</dbReference>
<keyword evidence="9" id="KW-0503">Monooxygenase</keyword>
<protein>
    <recommendedName>
        <fullName evidence="9">Flavin-containing monooxygenase</fullName>
        <ecNumber evidence="9">1.-.-.-</ecNumber>
    </recommendedName>
</protein>
<dbReference type="Pfam" id="PF13193">
    <property type="entry name" value="AMP-binding_C"/>
    <property type="match status" value="1"/>
</dbReference>
<keyword evidence="5 9" id="KW-0285">Flavoprotein</keyword>
<dbReference type="PRINTS" id="PR00370">
    <property type="entry name" value="FMOXYGENASE"/>
</dbReference>
<evidence type="ECO:0000256" key="3">
    <source>
        <dbReference type="ARBA" id="ARBA00009183"/>
    </source>
</evidence>
<comment type="cofactor">
    <cofactor evidence="1 9">
        <name>FAD</name>
        <dbReference type="ChEBI" id="CHEBI:57692"/>
    </cofactor>
</comment>
<evidence type="ECO:0000256" key="6">
    <source>
        <dbReference type="ARBA" id="ARBA00022827"/>
    </source>
</evidence>
<comment type="similarity">
    <text evidence="3 9">Belongs to the FMO family.</text>
</comment>
<keyword evidence="4" id="KW-0436">Ligase</keyword>
<dbReference type="InterPro" id="IPR042099">
    <property type="entry name" value="ANL_N_sf"/>
</dbReference>
<evidence type="ECO:0000256" key="4">
    <source>
        <dbReference type="ARBA" id="ARBA00022598"/>
    </source>
</evidence>
<feature type="domain" description="AMP-binding enzyme C-terminal" evidence="10">
    <location>
        <begin position="49"/>
        <end position="126"/>
    </location>
</feature>
<evidence type="ECO:0000259" key="10">
    <source>
        <dbReference type="Pfam" id="PF13193"/>
    </source>
</evidence>
<dbReference type="EC" id="1.-.-.-" evidence="9"/>
<evidence type="ECO:0000256" key="5">
    <source>
        <dbReference type="ARBA" id="ARBA00022630"/>
    </source>
</evidence>
<evidence type="ECO:0000256" key="7">
    <source>
        <dbReference type="ARBA" id="ARBA00022857"/>
    </source>
</evidence>
<dbReference type="GO" id="GO:0050661">
    <property type="term" value="F:NADP binding"/>
    <property type="evidence" value="ECO:0007669"/>
    <property type="project" value="InterPro"/>
</dbReference>
<keyword evidence="8 9" id="KW-0560">Oxidoreductase</keyword>